<sequence>MWLLSIDIQNCKFRTKVTKDTTKQTTNFRLNESNWRLMVVAIIVKLNCFV</sequence>
<proteinExistence type="predicted"/>
<protein>
    <submittedName>
        <fullName evidence="1">Ubiquitin-activating enzyme</fullName>
    </submittedName>
</protein>
<organism evidence="1">
    <name type="scientific">Arundo donax</name>
    <name type="common">Giant reed</name>
    <name type="synonym">Donax arundinaceus</name>
    <dbReference type="NCBI Taxonomy" id="35708"/>
    <lineage>
        <taxon>Eukaryota</taxon>
        <taxon>Viridiplantae</taxon>
        <taxon>Streptophyta</taxon>
        <taxon>Embryophyta</taxon>
        <taxon>Tracheophyta</taxon>
        <taxon>Spermatophyta</taxon>
        <taxon>Magnoliopsida</taxon>
        <taxon>Liliopsida</taxon>
        <taxon>Poales</taxon>
        <taxon>Poaceae</taxon>
        <taxon>PACMAD clade</taxon>
        <taxon>Arundinoideae</taxon>
        <taxon>Arundineae</taxon>
        <taxon>Arundo</taxon>
    </lineage>
</organism>
<reference evidence="1" key="1">
    <citation type="submission" date="2014-09" db="EMBL/GenBank/DDBJ databases">
        <authorList>
            <person name="Magalhaes I.L.F."/>
            <person name="Oliveira U."/>
            <person name="Santos F.R."/>
            <person name="Vidigal T.H.D.A."/>
            <person name="Brescovit A.D."/>
            <person name="Santos A.J."/>
        </authorList>
    </citation>
    <scope>NUCLEOTIDE SEQUENCE</scope>
    <source>
        <tissue evidence="1">Shoot tissue taken approximately 20 cm above the soil surface</tissue>
    </source>
</reference>
<accession>A0A0A9CV39</accession>
<name>A0A0A9CV39_ARUDO</name>
<dbReference type="EMBL" id="GBRH01222528">
    <property type="protein sequence ID" value="JAD75367.1"/>
    <property type="molecule type" value="Transcribed_RNA"/>
</dbReference>
<dbReference type="AlphaFoldDB" id="A0A0A9CV39"/>
<evidence type="ECO:0000313" key="1">
    <source>
        <dbReference type="EMBL" id="JAD75367.1"/>
    </source>
</evidence>
<reference evidence="1" key="2">
    <citation type="journal article" date="2015" name="Data Brief">
        <title>Shoot transcriptome of the giant reed, Arundo donax.</title>
        <authorList>
            <person name="Barrero R.A."/>
            <person name="Guerrero F.D."/>
            <person name="Moolhuijzen P."/>
            <person name="Goolsby J.A."/>
            <person name="Tidwell J."/>
            <person name="Bellgard S.E."/>
            <person name="Bellgard M.I."/>
        </authorList>
    </citation>
    <scope>NUCLEOTIDE SEQUENCE</scope>
    <source>
        <tissue evidence="1">Shoot tissue taken approximately 20 cm above the soil surface</tissue>
    </source>
</reference>